<feature type="transmembrane region" description="Helical" evidence="1">
    <location>
        <begin position="100"/>
        <end position="119"/>
    </location>
</feature>
<dbReference type="Proteomes" id="UP001501442">
    <property type="component" value="Unassembled WGS sequence"/>
</dbReference>
<comment type="caution">
    <text evidence="2">The sequence shown here is derived from an EMBL/GenBank/DDBJ whole genome shotgun (WGS) entry which is preliminary data.</text>
</comment>
<feature type="transmembrane region" description="Helical" evidence="1">
    <location>
        <begin position="30"/>
        <end position="52"/>
    </location>
</feature>
<evidence type="ECO:0000313" key="3">
    <source>
        <dbReference type="Proteomes" id="UP001501442"/>
    </source>
</evidence>
<dbReference type="EMBL" id="BAABHK010000010">
    <property type="protein sequence ID" value="GAA4632213.1"/>
    <property type="molecule type" value="Genomic_DNA"/>
</dbReference>
<evidence type="ECO:0000256" key="1">
    <source>
        <dbReference type="SAM" id="Phobius"/>
    </source>
</evidence>
<evidence type="ECO:0000313" key="2">
    <source>
        <dbReference type="EMBL" id="GAA4632213.1"/>
    </source>
</evidence>
<proteinExistence type="predicted"/>
<reference evidence="3" key="1">
    <citation type="journal article" date="2019" name="Int. J. Syst. Evol. Microbiol.">
        <title>The Global Catalogue of Microorganisms (GCM) 10K type strain sequencing project: providing services to taxonomists for standard genome sequencing and annotation.</title>
        <authorList>
            <consortium name="The Broad Institute Genomics Platform"/>
            <consortium name="The Broad Institute Genome Sequencing Center for Infectious Disease"/>
            <person name="Wu L."/>
            <person name="Ma J."/>
        </authorList>
    </citation>
    <scope>NUCLEOTIDE SEQUENCE [LARGE SCALE GENOMIC DNA]</scope>
    <source>
        <strain evidence="3">JCM 17939</strain>
    </source>
</reference>
<name>A0ABP8UJP1_9ACTN</name>
<gene>
    <name evidence="2" type="ORF">GCM10023196_064700</name>
</gene>
<accession>A0ABP8UJP1</accession>
<keyword evidence="1" id="KW-0472">Membrane</keyword>
<keyword evidence="3" id="KW-1185">Reference proteome</keyword>
<keyword evidence="1" id="KW-1133">Transmembrane helix</keyword>
<sequence length="221" mass="22819">MIMGGAAYLGWLLTFGTGIFLVVQRRMDRVMTWAIALGLVISLAGLSVGYLMTAPTPDQAHELAEGLHLSTIGAHSVGAPDGGSGMPVTGWATGSGDLRVAHFIGLHALQVLPLIAIGLRMLSRRFSVLASTTTRAALVITAASSYAGLTGLTLWQAQRGQALIHPDSSTLGALAALGLCGHDPGRIRPAVQGAFRTATHRRLGQVVRRSVNGADAGLPGG</sequence>
<keyword evidence="1" id="KW-0812">Transmembrane</keyword>
<organism evidence="2 3">
    <name type="scientific">Actinoallomurus vinaceus</name>
    <dbReference type="NCBI Taxonomy" id="1080074"/>
    <lineage>
        <taxon>Bacteria</taxon>
        <taxon>Bacillati</taxon>
        <taxon>Actinomycetota</taxon>
        <taxon>Actinomycetes</taxon>
        <taxon>Streptosporangiales</taxon>
        <taxon>Thermomonosporaceae</taxon>
        <taxon>Actinoallomurus</taxon>
    </lineage>
</organism>
<feature type="transmembrane region" description="Helical" evidence="1">
    <location>
        <begin position="6"/>
        <end position="23"/>
    </location>
</feature>
<protein>
    <submittedName>
        <fullName evidence="2">Uncharacterized protein</fullName>
    </submittedName>
</protein>